<dbReference type="RefSeq" id="WP_191783067.1">
    <property type="nucleotide sequence ID" value="NZ_JACSQV010000008.1"/>
</dbReference>
<evidence type="ECO:0008006" key="3">
    <source>
        <dbReference type="Google" id="ProtNLM"/>
    </source>
</evidence>
<reference evidence="1 2" key="1">
    <citation type="submission" date="2020-08" db="EMBL/GenBank/DDBJ databases">
        <title>A Genomic Blueprint of the Chicken Gut Microbiome.</title>
        <authorList>
            <person name="Gilroy R."/>
            <person name="Ravi A."/>
            <person name="Getino M."/>
            <person name="Pursley I."/>
            <person name="Horton D.L."/>
            <person name="Alikhan N.-F."/>
            <person name="Baker D."/>
            <person name="Gharbi K."/>
            <person name="Hall N."/>
            <person name="Watson M."/>
            <person name="Adriaenssens E.M."/>
            <person name="Foster-Nyarko E."/>
            <person name="Jarju S."/>
            <person name="Secka A."/>
            <person name="Antonio M."/>
            <person name="Oren A."/>
            <person name="Chaudhuri R."/>
            <person name="La Ragione R.M."/>
            <person name="Hildebrand F."/>
            <person name="Pallen M.J."/>
        </authorList>
    </citation>
    <scope>NUCLEOTIDE SEQUENCE [LARGE SCALE GENOMIC DNA]</scope>
    <source>
        <strain evidence="1 2">Sa3CUA2</strain>
    </source>
</reference>
<dbReference type="EMBL" id="JACSQV010000008">
    <property type="protein sequence ID" value="MBD7918669.1"/>
    <property type="molecule type" value="Genomic_DNA"/>
</dbReference>
<gene>
    <name evidence="1" type="ORF">H9657_10330</name>
</gene>
<evidence type="ECO:0000313" key="2">
    <source>
        <dbReference type="Proteomes" id="UP000604241"/>
    </source>
</evidence>
<protein>
    <recommendedName>
        <fullName evidence="3">HEPN domain-containing protein</fullName>
    </recommendedName>
</protein>
<proteinExistence type="predicted"/>
<dbReference type="Proteomes" id="UP000604241">
    <property type="component" value="Unassembled WGS sequence"/>
</dbReference>
<keyword evidence="2" id="KW-1185">Reference proteome</keyword>
<comment type="caution">
    <text evidence="1">The sequence shown here is derived from an EMBL/GenBank/DDBJ whole genome shotgun (WGS) entry which is preliminary data.</text>
</comment>
<evidence type="ECO:0000313" key="1">
    <source>
        <dbReference type="EMBL" id="MBD7918669.1"/>
    </source>
</evidence>
<sequence length="129" mass="13368">MRLQASTPAVRAGRLAKARQFAGVAADQLELAARPSDIADAYVTLAVHAGIAAADAVCCARLGHYSRSESHHELVELLRSADGALARHLQTLLALKTQAGYAAGSVSAGDVLRAQRAMDALVRAAGDLP</sequence>
<name>A0ABR8QEE5_9CELL</name>
<accession>A0ABR8QEE5</accession>
<organism evidence="1 2">
    <name type="scientific">Cellulomonas avistercoris</name>
    <dbReference type="NCBI Taxonomy" id="2762242"/>
    <lineage>
        <taxon>Bacteria</taxon>
        <taxon>Bacillati</taxon>
        <taxon>Actinomycetota</taxon>
        <taxon>Actinomycetes</taxon>
        <taxon>Micrococcales</taxon>
        <taxon>Cellulomonadaceae</taxon>
        <taxon>Cellulomonas</taxon>
    </lineage>
</organism>